<dbReference type="Gene3D" id="3.30.1330.10">
    <property type="entry name" value="PurM-like, N-terminal domain"/>
    <property type="match status" value="1"/>
</dbReference>
<dbReference type="GO" id="GO:0006189">
    <property type="term" value="P:'de novo' IMP biosynthetic process"/>
    <property type="evidence" value="ECO:0007669"/>
    <property type="project" value="UniProtKB-UniRule"/>
</dbReference>
<dbReference type="STRING" id="767817.Desgi_2497"/>
<protein>
    <recommendedName>
        <fullName evidence="5 15">Phosphoribosylformylglycinamidine cyclo-ligase</fullName>
        <ecNumber evidence="4 15">6.3.3.1</ecNumber>
    </recommendedName>
    <alternativeName>
        <fullName evidence="12 15">AIR synthase</fullName>
    </alternativeName>
    <alternativeName>
        <fullName evidence="13 15">AIRS</fullName>
    </alternativeName>
    <alternativeName>
        <fullName evidence="11 15">Phosphoribosyl-aminoimidazole synthetase</fullName>
    </alternativeName>
</protein>
<feature type="domain" description="PurM-like N-terminal" evidence="16">
    <location>
        <begin position="61"/>
        <end position="166"/>
    </location>
</feature>
<dbReference type="UniPathway" id="UPA00074">
    <property type="reaction ID" value="UER00129"/>
</dbReference>
<evidence type="ECO:0000256" key="15">
    <source>
        <dbReference type="HAMAP-Rule" id="MF_00741"/>
    </source>
</evidence>
<dbReference type="GO" id="GO:0004641">
    <property type="term" value="F:phosphoribosylformylglycinamidine cyclo-ligase activity"/>
    <property type="evidence" value="ECO:0007669"/>
    <property type="project" value="UniProtKB-UniRule"/>
</dbReference>
<evidence type="ECO:0000313" key="19">
    <source>
        <dbReference type="Proteomes" id="UP000013520"/>
    </source>
</evidence>
<evidence type="ECO:0000256" key="12">
    <source>
        <dbReference type="ARBA" id="ARBA00032931"/>
    </source>
</evidence>
<dbReference type="NCBIfam" id="TIGR00878">
    <property type="entry name" value="purM"/>
    <property type="match status" value="1"/>
</dbReference>
<keyword evidence="10 15" id="KW-0067">ATP-binding</keyword>
<dbReference type="PANTHER" id="PTHR10520:SF12">
    <property type="entry name" value="TRIFUNCTIONAL PURINE BIOSYNTHETIC PROTEIN ADENOSINE-3"/>
    <property type="match status" value="1"/>
</dbReference>
<evidence type="ECO:0000259" key="17">
    <source>
        <dbReference type="Pfam" id="PF02769"/>
    </source>
</evidence>
<keyword evidence="7 15" id="KW-0436">Ligase</keyword>
<dbReference type="EMBL" id="CP003273">
    <property type="protein sequence ID" value="AGL01904.1"/>
    <property type="molecule type" value="Genomic_DNA"/>
</dbReference>
<evidence type="ECO:0000256" key="6">
    <source>
        <dbReference type="ARBA" id="ARBA00022490"/>
    </source>
</evidence>
<dbReference type="RefSeq" id="WP_006521632.1">
    <property type="nucleotide sequence ID" value="NC_021184.1"/>
</dbReference>
<dbReference type="FunFam" id="3.30.1330.10:FF:000001">
    <property type="entry name" value="Phosphoribosylformylglycinamidine cyclo-ligase"/>
    <property type="match status" value="1"/>
</dbReference>
<evidence type="ECO:0000256" key="10">
    <source>
        <dbReference type="ARBA" id="ARBA00022840"/>
    </source>
</evidence>
<dbReference type="FunFam" id="3.90.650.10:FF:000011">
    <property type="entry name" value="Phosphoribosylformylglycinamidine cyclo-ligase"/>
    <property type="match status" value="1"/>
</dbReference>
<evidence type="ECO:0000259" key="16">
    <source>
        <dbReference type="Pfam" id="PF00586"/>
    </source>
</evidence>
<dbReference type="eggNOG" id="COG0150">
    <property type="taxonomic scope" value="Bacteria"/>
</dbReference>
<keyword evidence="8 15" id="KW-0547">Nucleotide-binding</keyword>
<evidence type="ECO:0000313" key="18">
    <source>
        <dbReference type="EMBL" id="AGL01904.1"/>
    </source>
</evidence>
<dbReference type="GO" id="GO:0005829">
    <property type="term" value="C:cytosol"/>
    <property type="evidence" value="ECO:0007669"/>
    <property type="project" value="TreeGrafter"/>
</dbReference>
<evidence type="ECO:0000256" key="14">
    <source>
        <dbReference type="ARBA" id="ARBA00049057"/>
    </source>
</evidence>
<sequence>MEQKQKTMTYADAGVDIDAGNRAVAMMKKSVHSTLRPEVLTGIGGFGGLFALDIARYRQPVLVSGTDGVGTKLRVAFLTDKHNTIGIDAVAMCVNDILTLGAQPLFFLDYLAVGKLKPEQVADIVSGVAEGCRQAGCALIGGETAEMPDFYGAGEYDIAGFAVGVVDKNKIIDGSTIMPGDVLVGLAASGLHSNGYSLARRVLLDKTGYQVHQVHPLLGCTVGEEMLRPTRIYVSAVLPLLDKFEVKGMAHITGGGLVENLPRILPKGTAVQIDTGTWEIPAVFKVIAQEGPVETGEMYRVFNMGIGMVLVVPIAQTEDIIAELKSRGEDARVIGRVIEGNGKVQLI</sequence>
<name>R4KH19_9FIRM</name>
<keyword evidence="6 15" id="KW-0963">Cytoplasm</keyword>
<dbReference type="AlphaFoldDB" id="R4KH19"/>
<comment type="catalytic activity">
    <reaction evidence="14 15">
        <text>2-formamido-N(1)-(5-O-phospho-beta-D-ribosyl)acetamidine + ATP = 5-amino-1-(5-phospho-beta-D-ribosyl)imidazole + ADP + phosphate + H(+)</text>
        <dbReference type="Rhea" id="RHEA:23032"/>
        <dbReference type="ChEBI" id="CHEBI:15378"/>
        <dbReference type="ChEBI" id="CHEBI:30616"/>
        <dbReference type="ChEBI" id="CHEBI:43474"/>
        <dbReference type="ChEBI" id="CHEBI:137981"/>
        <dbReference type="ChEBI" id="CHEBI:147287"/>
        <dbReference type="ChEBI" id="CHEBI:456216"/>
        <dbReference type="EC" id="6.3.3.1"/>
    </reaction>
</comment>
<dbReference type="GO" id="GO:0004637">
    <property type="term" value="F:phosphoribosylamine-glycine ligase activity"/>
    <property type="evidence" value="ECO:0007669"/>
    <property type="project" value="TreeGrafter"/>
</dbReference>
<organism evidence="18 19">
    <name type="scientific">Desulfoscipio gibsoniae DSM 7213</name>
    <dbReference type="NCBI Taxonomy" id="767817"/>
    <lineage>
        <taxon>Bacteria</taxon>
        <taxon>Bacillati</taxon>
        <taxon>Bacillota</taxon>
        <taxon>Clostridia</taxon>
        <taxon>Eubacteriales</taxon>
        <taxon>Desulfallaceae</taxon>
        <taxon>Desulfoscipio</taxon>
    </lineage>
</organism>
<dbReference type="EC" id="6.3.3.1" evidence="4 15"/>
<dbReference type="CDD" id="cd02196">
    <property type="entry name" value="PurM"/>
    <property type="match status" value="1"/>
</dbReference>
<dbReference type="GO" id="GO:0005524">
    <property type="term" value="F:ATP binding"/>
    <property type="evidence" value="ECO:0007669"/>
    <property type="project" value="UniProtKB-KW"/>
</dbReference>
<evidence type="ECO:0000256" key="1">
    <source>
        <dbReference type="ARBA" id="ARBA00004496"/>
    </source>
</evidence>
<dbReference type="HAMAP" id="MF_00741">
    <property type="entry name" value="AIRS"/>
    <property type="match status" value="1"/>
</dbReference>
<dbReference type="InterPro" id="IPR010918">
    <property type="entry name" value="PurM-like_C_dom"/>
</dbReference>
<keyword evidence="9 15" id="KW-0658">Purine biosynthesis</keyword>
<evidence type="ECO:0000256" key="9">
    <source>
        <dbReference type="ARBA" id="ARBA00022755"/>
    </source>
</evidence>
<dbReference type="GO" id="GO:0046084">
    <property type="term" value="P:adenine biosynthetic process"/>
    <property type="evidence" value="ECO:0007669"/>
    <property type="project" value="TreeGrafter"/>
</dbReference>
<evidence type="ECO:0000256" key="13">
    <source>
        <dbReference type="ARBA" id="ARBA00033093"/>
    </source>
</evidence>
<dbReference type="InterPro" id="IPR016188">
    <property type="entry name" value="PurM-like_N"/>
</dbReference>
<evidence type="ECO:0000256" key="8">
    <source>
        <dbReference type="ARBA" id="ARBA00022741"/>
    </source>
</evidence>
<dbReference type="InterPro" id="IPR004733">
    <property type="entry name" value="PurM_cligase"/>
</dbReference>
<evidence type="ECO:0000256" key="7">
    <source>
        <dbReference type="ARBA" id="ARBA00022598"/>
    </source>
</evidence>
<comment type="pathway">
    <text evidence="2 15">Purine metabolism; IMP biosynthesis via de novo pathway; 5-amino-1-(5-phospho-D-ribosyl)imidazole from N(2)-formyl-N(1)-(5-phospho-D-ribosyl)glycinamide: step 2/2.</text>
</comment>
<dbReference type="Pfam" id="PF00586">
    <property type="entry name" value="AIRS"/>
    <property type="match status" value="1"/>
</dbReference>
<dbReference type="HOGENOM" id="CLU_047116_0_0_9"/>
<evidence type="ECO:0000256" key="3">
    <source>
        <dbReference type="ARBA" id="ARBA00010280"/>
    </source>
</evidence>
<dbReference type="SUPFAM" id="SSF56042">
    <property type="entry name" value="PurM C-terminal domain-like"/>
    <property type="match status" value="1"/>
</dbReference>
<evidence type="ECO:0000256" key="5">
    <source>
        <dbReference type="ARBA" id="ARBA00020367"/>
    </source>
</evidence>
<evidence type="ECO:0000256" key="11">
    <source>
        <dbReference type="ARBA" id="ARBA00031908"/>
    </source>
</evidence>
<dbReference type="InterPro" id="IPR036921">
    <property type="entry name" value="PurM-like_N_sf"/>
</dbReference>
<keyword evidence="19" id="KW-1185">Reference proteome</keyword>
<comment type="subcellular location">
    <subcellularLocation>
        <location evidence="1 15">Cytoplasm</location>
    </subcellularLocation>
</comment>
<accession>R4KH19</accession>
<dbReference type="InterPro" id="IPR036676">
    <property type="entry name" value="PurM-like_C_sf"/>
</dbReference>
<evidence type="ECO:0000256" key="4">
    <source>
        <dbReference type="ARBA" id="ARBA00013047"/>
    </source>
</evidence>
<proteinExistence type="inferred from homology"/>
<reference evidence="18 19" key="1">
    <citation type="submission" date="2012-01" db="EMBL/GenBank/DDBJ databases">
        <title>Complete sequence of Desulfotomaculum gibsoniae DSM 7213.</title>
        <authorList>
            <consortium name="US DOE Joint Genome Institute"/>
            <person name="Lucas S."/>
            <person name="Han J."/>
            <person name="Lapidus A."/>
            <person name="Cheng J.-F."/>
            <person name="Goodwin L."/>
            <person name="Pitluck S."/>
            <person name="Peters L."/>
            <person name="Ovchinnikova G."/>
            <person name="Teshima H."/>
            <person name="Detter J.C."/>
            <person name="Han C."/>
            <person name="Tapia R."/>
            <person name="Land M."/>
            <person name="Hauser L."/>
            <person name="Kyrpides N."/>
            <person name="Ivanova N."/>
            <person name="Pagani I."/>
            <person name="Parshina S."/>
            <person name="Plugge C."/>
            <person name="Muyzer G."/>
            <person name="Kuever J."/>
            <person name="Ivanova A."/>
            <person name="Nazina T."/>
            <person name="Klenk H.-P."/>
            <person name="Brambilla E."/>
            <person name="Spring S."/>
            <person name="Stams A.F."/>
            <person name="Woyke T."/>
        </authorList>
    </citation>
    <scope>NUCLEOTIDE SEQUENCE [LARGE SCALE GENOMIC DNA]</scope>
    <source>
        <strain evidence="18 19">DSM 7213</strain>
    </source>
</reference>
<dbReference type="SUPFAM" id="SSF55326">
    <property type="entry name" value="PurM N-terminal domain-like"/>
    <property type="match status" value="1"/>
</dbReference>
<dbReference type="PANTHER" id="PTHR10520">
    <property type="entry name" value="TRIFUNCTIONAL PURINE BIOSYNTHETIC PROTEIN ADENOSINE-3-RELATED"/>
    <property type="match status" value="1"/>
</dbReference>
<dbReference type="Gene3D" id="3.90.650.10">
    <property type="entry name" value="PurM-like C-terminal domain"/>
    <property type="match status" value="1"/>
</dbReference>
<comment type="similarity">
    <text evidence="3 15">Belongs to the AIR synthase family.</text>
</comment>
<dbReference type="Proteomes" id="UP000013520">
    <property type="component" value="Chromosome"/>
</dbReference>
<dbReference type="KEGG" id="dgi:Desgi_2497"/>
<dbReference type="Pfam" id="PF02769">
    <property type="entry name" value="AIRS_C"/>
    <property type="match status" value="1"/>
</dbReference>
<evidence type="ECO:0000256" key="2">
    <source>
        <dbReference type="ARBA" id="ARBA00004686"/>
    </source>
</evidence>
<gene>
    <name evidence="15" type="primary">purM</name>
    <name evidence="18" type="ORF">Desgi_2497</name>
</gene>
<feature type="domain" description="PurM-like C-terminal" evidence="17">
    <location>
        <begin position="179"/>
        <end position="343"/>
    </location>
</feature>